<dbReference type="Proteomes" id="UP000288805">
    <property type="component" value="Unassembled WGS sequence"/>
</dbReference>
<dbReference type="EMBL" id="QGNW01001929">
    <property type="protein sequence ID" value="RVW27979.1"/>
    <property type="molecule type" value="Genomic_DNA"/>
</dbReference>
<evidence type="ECO:0000313" key="2">
    <source>
        <dbReference type="Proteomes" id="UP000288805"/>
    </source>
</evidence>
<sequence length="272" mass="30871">MSKSKKIFLTRVENTEDIPIPASPHTIASFFIDNWPSPDKIFRILPMANSTRKHMSLILLIISPTVGFHYGKDDYYDLLGEAMCEVYGYVIAHPEEVIYNAAYCYRAYYGLKTGPLVVLALELERTEECYKQKEESHADGARLMEVARTMEALGIGPRNHADHLSKQREVFFCRLSFFFHELDCIVTVVTLAYFSFLDPSLQATWHASYSDMWHALSSGSPSSGSSHKAHMARFSGLPQGRSNDTYKHIIRTAYTIHPDDQHIPSGYNGPDH</sequence>
<gene>
    <name evidence="1" type="ORF">CK203_094122</name>
</gene>
<accession>A0A438CXP5</accession>
<name>A0A438CXP5_VITVI</name>
<comment type="caution">
    <text evidence="1">The sequence shown here is derived from an EMBL/GenBank/DDBJ whole genome shotgun (WGS) entry which is preliminary data.</text>
</comment>
<protein>
    <submittedName>
        <fullName evidence="1">Uncharacterized protein</fullName>
    </submittedName>
</protein>
<proteinExistence type="predicted"/>
<dbReference type="AlphaFoldDB" id="A0A438CXP5"/>
<organism evidence="1 2">
    <name type="scientific">Vitis vinifera</name>
    <name type="common">Grape</name>
    <dbReference type="NCBI Taxonomy" id="29760"/>
    <lineage>
        <taxon>Eukaryota</taxon>
        <taxon>Viridiplantae</taxon>
        <taxon>Streptophyta</taxon>
        <taxon>Embryophyta</taxon>
        <taxon>Tracheophyta</taxon>
        <taxon>Spermatophyta</taxon>
        <taxon>Magnoliopsida</taxon>
        <taxon>eudicotyledons</taxon>
        <taxon>Gunneridae</taxon>
        <taxon>Pentapetalae</taxon>
        <taxon>rosids</taxon>
        <taxon>Vitales</taxon>
        <taxon>Vitaceae</taxon>
        <taxon>Viteae</taxon>
        <taxon>Vitis</taxon>
    </lineage>
</organism>
<reference evidence="1 2" key="1">
    <citation type="journal article" date="2018" name="PLoS Genet.">
        <title>Population sequencing reveals clonal diversity and ancestral inbreeding in the grapevine cultivar Chardonnay.</title>
        <authorList>
            <person name="Roach M.J."/>
            <person name="Johnson D.L."/>
            <person name="Bohlmann J."/>
            <person name="van Vuuren H.J."/>
            <person name="Jones S.J."/>
            <person name="Pretorius I.S."/>
            <person name="Schmidt S.A."/>
            <person name="Borneman A.R."/>
        </authorList>
    </citation>
    <scope>NUCLEOTIDE SEQUENCE [LARGE SCALE GENOMIC DNA]</scope>
    <source>
        <strain evidence="2">cv. Chardonnay</strain>
        <tissue evidence="1">Leaf</tissue>
    </source>
</reference>
<evidence type="ECO:0000313" key="1">
    <source>
        <dbReference type="EMBL" id="RVW27979.1"/>
    </source>
</evidence>